<comment type="caution">
    <text evidence="4">The sequence shown here is derived from an EMBL/GenBank/DDBJ whole genome shotgun (WGS) entry which is preliminary data.</text>
</comment>
<proteinExistence type="predicted"/>
<dbReference type="EMBL" id="BARS01006674">
    <property type="protein sequence ID" value="GAF72055.1"/>
    <property type="molecule type" value="Genomic_DNA"/>
</dbReference>
<reference evidence="4" key="1">
    <citation type="journal article" date="2014" name="Front. Microbiol.">
        <title>High frequency of phylogenetically diverse reductive dehalogenase-homologous genes in deep subseafloor sedimentary metagenomes.</title>
        <authorList>
            <person name="Kawai M."/>
            <person name="Futagami T."/>
            <person name="Toyoda A."/>
            <person name="Takaki Y."/>
            <person name="Nishi S."/>
            <person name="Hori S."/>
            <person name="Arai W."/>
            <person name="Tsubouchi T."/>
            <person name="Morono Y."/>
            <person name="Uchiyama I."/>
            <person name="Ito T."/>
            <person name="Fujiyama A."/>
            <person name="Inagaki F."/>
            <person name="Takami H."/>
        </authorList>
    </citation>
    <scope>NUCLEOTIDE SEQUENCE</scope>
    <source>
        <strain evidence="4">Expedition CK06-06</strain>
    </source>
</reference>
<dbReference type="CDD" id="cd01189">
    <property type="entry name" value="INT_ICEBs1_C_like"/>
    <property type="match status" value="1"/>
</dbReference>
<dbReference type="InterPro" id="IPR002104">
    <property type="entry name" value="Integrase_catalytic"/>
</dbReference>
<dbReference type="Gene3D" id="1.10.443.10">
    <property type="entry name" value="Intergrase catalytic core"/>
    <property type="match status" value="1"/>
</dbReference>
<dbReference type="Pfam" id="PF00589">
    <property type="entry name" value="Phage_integrase"/>
    <property type="match status" value="1"/>
</dbReference>
<accession>X0T7K4</accession>
<dbReference type="SUPFAM" id="SSF56349">
    <property type="entry name" value="DNA breaking-rejoining enzymes"/>
    <property type="match status" value="1"/>
</dbReference>
<dbReference type="InterPro" id="IPR013762">
    <property type="entry name" value="Integrase-like_cat_sf"/>
</dbReference>
<dbReference type="GO" id="GO:0015074">
    <property type="term" value="P:DNA integration"/>
    <property type="evidence" value="ECO:0007669"/>
    <property type="project" value="InterPro"/>
</dbReference>
<evidence type="ECO:0000259" key="3">
    <source>
        <dbReference type="PROSITE" id="PS51898"/>
    </source>
</evidence>
<dbReference type="GO" id="GO:0006310">
    <property type="term" value="P:DNA recombination"/>
    <property type="evidence" value="ECO:0007669"/>
    <property type="project" value="UniProtKB-KW"/>
</dbReference>
<keyword evidence="1" id="KW-0238">DNA-binding</keyword>
<dbReference type="PANTHER" id="PTHR30349">
    <property type="entry name" value="PHAGE INTEGRASE-RELATED"/>
    <property type="match status" value="1"/>
</dbReference>
<dbReference type="InterPro" id="IPR050090">
    <property type="entry name" value="Tyrosine_recombinase_XerCD"/>
</dbReference>
<evidence type="ECO:0000256" key="1">
    <source>
        <dbReference type="ARBA" id="ARBA00023125"/>
    </source>
</evidence>
<dbReference type="PROSITE" id="PS51898">
    <property type="entry name" value="TYR_RECOMBINASE"/>
    <property type="match status" value="1"/>
</dbReference>
<dbReference type="GO" id="GO:0003677">
    <property type="term" value="F:DNA binding"/>
    <property type="evidence" value="ECO:0007669"/>
    <property type="project" value="UniProtKB-KW"/>
</dbReference>
<dbReference type="PANTHER" id="PTHR30349:SF41">
    <property type="entry name" value="INTEGRASE_RECOMBINASE PROTEIN MJ0367-RELATED"/>
    <property type="match status" value="1"/>
</dbReference>
<sequence>FRTIWWTFLSTGLRHRELVELHWADIDLDEGTLCVRPEVDKAKRGRHVTVPFELVERLRKMHQGRADSDFVFVNGIGRPWRNNLLRSFYQCLRRAGISVDGSVDLHALRYTYVTALLRAGVNIKVVQELAGHSTLEMTLRVYAQVFRMDRRAAVERLPWCKETDLKAADAA</sequence>
<evidence type="ECO:0000256" key="2">
    <source>
        <dbReference type="ARBA" id="ARBA00023172"/>
    </source>
</evidence>
<organism evidence="4">
    <name type="scientific">marine sediment metagenome</name>
    <dbReference type="NCBI Taxonomy" id="412755"/>
    <lineage>
        <taxon>unclassified sequences</taxon>
        <taxon>metagenomes</taxon>
        <taxon>ecological metagenomes</taxon>
    </lineage>
</organism>
<gene>
    <name evidence="4" type="ORF">S01H1_12967</name>
</gene>
<dbReference type="AlphaFoldDB" id="X0T7K4"/>
<keyword evidence="2" id="KW-0233">DNA recombination</keyword>
<feature type="domain" description="Tyr recombinase" evidence="3">
    <location>
        <begin position="1"/>
        <end position="156"/>
    </location>
</feature>
<dbReference type="InterPro" id="IPR011010">
    <property type="entry name" value="DNA_brk_join_enz"/>
</dbReference>
<feature type="non-terminal residue" evidence="4">
    <location>
        <position position="1"/>
    </location>
</feature>
<protein>
    <recommendedName>
        <fullName evidence="3">Tyr recombinase domain-containing protein</fullName>
    </recommendedName>
</protein>
<name>X0T7K4_9ZZZZ</name>
<evidence type="ECO:0000313" key="4">
    <source>
        <dbReference type="EMBL" id="GAF72055.1"/>
    </source>
</evidence>